<dbReference type="Proteomes" id="UP000253141">
    <property type="component" value="Unassembled WGS sequence"/>
</dbReference>
<sequence>MKINNSITFVAPFPTNQNIKDGLVSRVAAIDKIFQENHRLYLDISFTKNLKKKILKQDTVTIYYLNFFIHCLSIIKLCASSTIIYCHTLGRVARIIFPLLFLRKRYKLILDIHGTDPEQSLYNQNYVMFICLALIEKIAFKKIDLLVSVTNAMASFYKNKYPSYKKEMICYTILPSTILNQYEIQHNKIISIKDKYSITSNDIVVIYSGGIHKWQKIDETFNIISKNNYSNIKYFILTNNILETKKIIAKNNIKNVVTLSLHPSELIYFYQLAHYGFVLRDDHILNRVACPTKLMEYLSYSITPIVDLIEIGDFNTLNYNYLHKEYFNISNISPKKETRNKKIIENIISKNNKNVFYLKVMEYA</sequence>
<gene>
    <name evidence="1" type="ORF">DVG78_08430</name>
</gene>
<evidence type="ECO:0000313" key="1">
    <source>
        <dbReference type="EMBL" id="RDB06281.1"/>
    </source>
</evidence>
<accession>A0A369I940</accession>
<dbReference type="EMBL" id="QPIW01000005">
    <property type="protein sequence ID" value="RDB06281.1"/>
    <property type="molecule type" value="Genomic_DNA"/>
</dbReference>
<dbReference type="RefSeq" id="WP_114460661.1">
    <property type="nucleotide sequence ID" value="NZ_QPIW01000005.1"/>
</dbReference>
<dbReference type="OrthoDB" id="1220440at2"/>
<name>A0A369I940_9BACT</name>
<protein>
    <recommendedName>
        <fullName evidence="3">Glycosyltransferase</fullName>
    </recommendedName>
</protein>
<dbReference type="AlphaFoldDB" id="A0A369I940"/>
<comment type="caution">
    <text evidence="1">The sequence shown here is derived from an EMBL/GenBank/DDBJ whole genome shotgun (WGS) entry which is preliminary data.</text>
</comment>
<dbReference type="SUPFAM" id="SSF53756">
    <property type="entry name" value="UDP-Glycosyltransferase/glycogen phosphorylase"/>
    <property type="match status" value="1"/>
</dbReference>
<organism evidence="1 2">
    <name type="scientific">Runella aurantiaca</name>
    <dbReference type="NCBI Taxonomy" id="2282308"/>
    <lineage>
        <taxon>Bacteria</taxon>
        <taxon>Pseudomonadati</taxon>
        <taxon>Bacteroidota</taxon>
        <taxon>Cytophagia</taxon>
        <taxon>Cytophagales</taxon>
        <taxon>Spirosomataceae</taxon>
        <taxon>Runella</taxon>
    </lineage>
</organism>
<proteinExistence type="predicted"/>
<reference evidence="1 2" key="1">
    <citation type="submission" date="2018-07" db="EMBL/GenBank/DDBJ databases">
        <title>Genome analysis of Runella aurantiaca.</title>
        <authorList>
            <person name="Yang X."/>
        </authorList>
    </citation>
    <scope>NUCLEOTIDE SEQUENCE [LARGE SCALE GENOMIC DNA]</scope>
    <source>
        <strain evidence="1 2">YX9</strain>
    </source>
</reference>
<dbReference type="Gene3D" id="3.40.50.2000">
    <property type="entry name" value="Glycogen Phosphorylase B"/>
    <property type="match status" value="2"/>
</dbReference>
<keyword evidence="2" id="KW-1185">Reference proteome</keyword>
<evidence type="ECO:0008006" key="3">
    <source>
        <dbReference type="Google" id="ProtNLM"/>
    </source>
</evidence>
<evidence type="ECO:0000313" key="2">
    <source>
        <dbReference type="Proteomes" id="UP000253141"/>
    </source>
</evidence>